<dbReference type="GeneID" id="16068688"/>
<feature type="compositionally biased region" description="Low complexity" evidence="1">
    <location>
        <begin position="370"/>
        <end position="385"/>
    </location>
</feature>
<dbReference type="EMBL" id="GL832992">
    <property type="protein sequence ID" value="EGD80372.1"/>
    <property type="molecule type" value="Genomic_DNA"/>
</dbReference>
<protein>
    <submittedName>
        <fullName evidence="2">Uncharacterized protein</fullName>
    </submittedName>
</protein>
<name>F2URW7_SALR5</name>
<feature type="compositionally biased region" description="Basic residues" evidence="1">
    <location>
        <begin position="1"/>
        <end position="10"/>
    </location>
</feature>
<feature type="compositionally biased region" description="Low complexity" evidence="1">
    <location>
        <begin position="53"/>
        <end position="80"/>
    </location>
</feature>
<dbReference type="Proteomes" id="UP000007799">
    <property type="component" value="Unassembled WGS sequence"/>
</dbReference>
<feature type="compositionally biased region" description="Low complexity" evidence="1">
    <location>
        <begin position="324"/>
        <end position="346"/>
    </location>
</feature>
<evidence type="ECO:0000313" key="2">
    <source>
        <dbReference type="EMBL" id="EGD80372.1"/>
    </source>
</evidence>
<gene>
    <name evidence="2" type="ORF">PTSG_10627</name>
</gene>
<dbReference type="RefSeq" id="XP_004988162.1">
    <property type="nucleotide sequence ID" value="XM_004988105.1"/>
</dbReference>
<accession>F2URW7</accession>
<feature type="compositionally biased region" description="Polar residues" evidence="1">
    <location>
        <begin position="347"/>
        <end position="362"/>
    </location>
</feature>
<dbReference type="InParanoid" id="F2URW7"/>
<organism evidence="3">
    <name type="scientific">Salpingoeca rosetta (strain ATCC 50818 / BSB-021)</name>
    <dbReference type="NCBI Taxonomy" id="946362"/>
    <lineage>
        <taxon>Eukaryota</taxon>
        <taxon>Choanoflagellata</taxon>
        <taxon>Craspedida</taxon>
        <taxon>Salpingoecidae</taxon>
        <taxon>Salpingoeca</taxon>
    </lineage>
</organism>
<dbReference type="AlphaFoldDB" id="F2URW7"/>
<proteinExistence type="predicted"/>
<evidence type="ECO:0000256" key="1">
    <source>
        <dbReference type="SAM" id="MobiDB-lite"/>
    </source>
</evidence>
<feature type="compositionally biased region" description="Low complexity" evidence="1">
    <location>
        <begin position="247"/>
        <end position="261"/>
    </location>
</feature>
<reference evidence="2" key="1">
    <citation type="submission" date="2009-08" db="EMBL/GenBank/DDBJ databases">
        <title>Annotation of Salpingoeca rosetta.</title>
        <authorList>
            <consortium name="The Broad Institute Genome Sequencing Platform"/>
            <person name="Russ C."/>
            <person name="Cuomo C."/>
            <person name="Burger G."/>
            <person name="Gray M.W."/>
            <person name="Holland P.W.H."/>
            <person name="King N."/>
            <person name="Lang F.B.F."/>
            <person name="Roger A.J."/>
            <person name="Ruiz-Trillo I."/>
            <person name="Young S.K."/>
            <person name="Zeng Q."/>
            <person name="Gargeya S."/>
            <person name="Alvarado L."/>
            <person name="Berlin A."/>
            <person name="Chapman S.B."/>
            <person name="Chen Z."/>
            <person name="Freedman E."/>
            <person name="Gellesch M."/>
            <person name="Goldberg J."/>
            <person name="Griggs A."/>
            <person name="Gujja S."/>
            <person name="Heilman E."/>
            <person name="Heiman D."/>
            <person name="Howarth C."/>
            <person name="Mehta T."/>
            <person name="Neiman D."/>
            <person name="Pearson M."/>
            <person name="Roberts A."/>
            <person name="Saif S."/>
            <person name="Shea T."/>
            <person name="Shenoy N."/>
            <person name="Sisk P."/>
            <person name="Stolte C."/>
            <person name="Sykes S."/>
            <person name="White J."/>
            <person name="Yandava C."/>
            <person name="Haas B."/>
            <person name="Nusbaum C."/>
            <person name="Birren B."/>
        </authorList>
    </citation>
    <scope>NUCLEOTIDE SEQUENCE [LARGE SCALE GENOMIC DNA]</scope>
    <source>
        <strain evidence="2">ATCC 50818</strain>
    </source>
</reference>
<sequence>MIRRRGHKRKGSQDAGGAAGNDGGKDKKGGGKHKASSSSSSASAPTTTKVGVPTSKSASSLLSSMSPSSAAHSASPSSSPGLGWRRRKTSGGQSDALLEKARQQLKQQRLMAQQESGAENGGDNHGPLTPTLQQVEAMNDVELREHIFVNLQDSNTFAGWRRWAIREFCTTGTLQKMQAGDVFACRGDDTVVLGIGTVTTDTAAHDVNPGDRLLQGQDATCTSDVAVIVSLPPLKYSALAADASFATPTKAPPARRAGHIAPRPPPAPSSSISSHATAAAAASGGDDDGSDMEPVVLEVDFNTVHMSGDGGGGGDGTASPRPGSFTPSLSSSSSSSVFLSRSRTNSTINGSSAKGNGTSSKQRTSHHRTTTAPTSPSTPLSPTHSQSLLHRFDFTVLPPIPPPPHITARDLASGAVVYQEDVADYVSSPYKTADMKLAYTPVMFSSPAIKLDTTAKYQQR</sequence>
<dbReference type="KEGG" id="sre:PTSG_10627"/>
<evidence type="ECO:0000313" key="3">
    <source>
        <dbReference type="Proteomes" id="UP000007799"/>
    </source>
</evidence>
<keyword evidence="3" id="KW-1185">Reference proteome</keyword>
<feature type="compositionally biased region" description="Low complexity" evidence="1">
    <location>
        <begin position="269"/>
        <end position="284"/>
    </location>
</feature>
<feature type="region of interest" description="Disordered" evidence="1">
    <location>
        <begin position="247"/>
        <end position="385"/>
    </location>
</feature>
<feature type="region of interest" description="Disordered" evidence="1">
    <location>
        <begin position="1"/>
        <end position="130"/>
    </location>
</feature>
<feature type="compositionally biased region" description="Low complexity" evidence="1">
    <location>
        <begin position="104"/>
        <end position="115"/>
    </location>
</feature>